<feature type="region of interest" description="Disordered" evidence="5">
    <location>
        <begin position="1"/>
        <end position="65"/>
    </location>
</feature>
<dbReference type="NCBIfam" id="TIGR01442">
    <property type="entry name" value="SASP_gamma"/>
    <property type="match status" value="1"/>
</dbReference>
<feature type="compositionally biased region" description="Polar residues" evidence="5">
    <location>
        <begin position="1"/>
        <end position="10"/>
    </location>
</feature>
<keyword evidence="4" id="KW-0749">Sporulation</keyword>
<dbReference type="EMBL" id="BORB01000016">
    <property type="protein sequence ID" value="GIN57848.1"/>
    <property type="molecule type" value="Genomic_DNA"/>
</dbReference>
<organism evidence="6 7">
    <name type="scientific">Lederbergia ruris</name>
    <dbReference type="NCBI Taxonomy" id="217495"/>
    <lineage>
        <taxon>Bacteria</taxon>
        <taxon>Bacillati</taxon>
        <taxon>Bacillota</taxon>
        <taxon>Bacilli</taxon>
        <taxon>Bacillales</taxon>
        <taxon>Bacillaceae</taxon>
        <taxon>Lederbergia</taxon>
    </lineage>
</organism>
<feature type="compositionally biased region" description="Basic and acidic residues" evidence="5">
    <location>
        <begin position="43"/>
        <end position="55"/>
    </location>
</feature>
<reference evidence="6 7" key="1">
    <citation type="submission" date="2021-03" db="EMBL/GenBank/DDBJ databases">
        <title>Antimicrobial resistance genes in bacteria isolated from Japanese honey, and their potential for conferring macrolide and lincosamide resistance in the American foulbrood pathogen Paenibacillus larvae.</title>
        <authorList>
            <person name="Okamoto M."/>
            <person name="Kumagai M."/>
            <person name="Kanamori H."/>
            <person name="Takamatsu D."/>
        </authorList>
    </citation>
    <scope>NUCLEOTIDE SEQUENCE [LARGE SCALE GENOMIC DNA]</scope>
    <source>
        <strain evidence="6 7">J8TS2</strain>
    </source>
</reference>
<gene>
    <name evidence="6" type="ORF">J8TS2_21670</name>
</gene>
<accession>A0ABQ4KIQ7</accession>
<evidence type="ECO:0000313" key="7">
    <source>
        <dbReference type="Proteomes" id="UP000679950"/>
    </source>
</evidence>
<comment type="similarity">
    <text evidence="1">Belongs to the gamma-type SASP family.</text>
</comment>
<dbReference type="InterPro" id="IPR006341">
    <property type="entry name" value="Spore_gamma"/>
</dbReference>
<evidence type="ECO:0000256" key="4">
    <source>
        <dbReference type="ARBA" id="ARBA00022969"/>
    </source>
</evidence>
<dbReference type="RefSeq" id="WP_158323273.1">
    <property type="nucleotide sequence ID" value="NZ_BORB01000016.1"/>
</dbReference>
<sequence>MANKKSQAGTNVEKVRQQNAQSTGAGAQGNYGTEFGSETDVQSVKERNKKAEQNKAKNAGNFGQQ</sequence>
<evidence type="ECO:0000256" key="1">
    <source>
        <dbReference type="ARBA" id="ARBA00006710"/>
    </source>
</evidence>
<evidence type="ECO:0000256" key="2">
    <source>
        <dbReference type="ARBA" id="ARBA00014721"/>
    </source>
</evidence>
<dbReference type="Proteomes" id="UP000679950">
    <property type="component" value="Unassembled WGS sequence"/>
</dbReference>
<proteinExistence type="inferred from homology"/>
<comment type="caution">
    <text evidence="6">The sequence shown here is derived from an EMBL/GenBank/DDBJ whole genome shotgun (WGS) entry which is preliminary data.</text>
</comment>
<evidence type="ECO:0000313" key="6">
    <source>
        <dbReference type="EMBL" id="GIN57848.1"/>
    </source>
</evidence>
<evidence type="ECO:0000256" key="3">
    <source>
        <dbReference type="ARBA" id="ARBA00022737"/>
    </source>
</evidence>
<keyword evidence="7" id="KW-1185">Reference proteome</keyword>
<protein>
    <recommendedName>
        <fullName evidence="2">Small, acid-soluble spore protein gamma-type</fullName>
    </recommendedName>
</protein>
<keyword evidence="3" id="KW-0677">Repeat</keyword>
<evidence type="ECO:0000256" key="5">
    <source>
        <dbReference type="SAM" id="MobiDB-lite"/>
    </source>
</evidence>
<name>A0ABQ4KIQ7_9BACI</name>
<dbReference type="Pfam" id="PF04259">
    <property type="entry name" value="SASP_gamma"/>
    <property type="match status" value="1"/>
</dbReference>